<evidence type="ECO:0000256" key="1">
    <source>
        <dbReference type="SAM" id="MobiDB-lite"/>
    </source>
</evidence>
<feature type="compositionally biased region" description="Acidic residues" evidence="1">
    <location>
        <begin position="30"/>
        <end position="40"/>
    </location>
</feature>
<dbReference type="EMBL" id="JAVHJO010000014">
    <property type="protein sequence ID" value="KAK6528679.1"/>
    <property type="molecule type" value="Genomic_DNA"/>
</dbReference>
<evidence type="ECO:0000313" key="2">
    <source>
        <dbReference type="EMBL" id="KAK6528679.1"/>
    </source>
</evidence>
<comment type="caution">
    <text evidence="2">The sequence shown here is derived from an EMBL/GenBank/DDBJ whole genome shotgun (WGS) entry which is preliminary data.</text>
</comment>
<dbReference type="Proteomes" id="UP001365542">
    <property type="component" value="Unassembled WGS sequence"/>
</dbReference>
<reference evidence="2 3" key="1">
    <citation type="submission" date="2019-10" db="EMBL/GenBank/DDBJ databases">
        <authorList>
            <person name="Palmer J.M."/>
        </authorList>
    </citation>
    <scope>NUCLEOTIDE SEQUENCE [LARGE SCALE GENOMIC DNA]</scope>
    <source>
        <strain evidence="2 3">TWF694</strain>
    </source>
</reference>
<gene>
    <name evidence="2" type="ORF">TWF694_003923</name>
</gene>
<sequence length="127" mass="14460">MLPKIIDLSPNAGGAMMLKMRGMERVKEKEEEEEEEEGNSEAETRLRESEMVRWACNAMRQRAGEPGKERTSESLFPQSLSFPRNQKKTIGRIREEAKSSSAGMASLRSTNDGNFRKHRMKQACQPN</sequence>
<proteinExistence type="predicted"/>
<keyword evidence="3" id="KW-1185">Reference proteome</keyword>
<feature type="compositionally biased region" description="Basic and acidic residues" evidence="1">
    <location>
        <begin position="42"/>
        <end position="51"/>
    </location>
</feature>
<name>A0AAV9WWI1_9PEZI</name>
<accession>A0AAV9WWI1</accession>
<dbReference type="AlphaFoldDB" id="A0AAV9WWI1"/>
<protein>
    <submittedName>
        <fullName evidence="2">Uncharacterized protein</fullName>
    </submittedName>
</protein>
<evidence type="ECO:0000313" key="3">
    <source>
        <dbReference type="Proteomes" id="UP001365542"/>
    </source>
</evidence>
<feature type="compositionally biased region" description="Basic and acidic residues" evidence="1">
    <location>
        <begin position="62"/>
        <end position="72"/>
    </location>
</feature>
<feature type="compositionally biased region" description="Polar residues" evidence="1">
    <location>
        <begin position="73"/>
        <end position="84"/>
    </location>
</feature>
<feature type="compositionally biased region" description="Polar residues" evidence="1">
    <location>
        <begin position="99"/>
        <end position="113"/>
    </location>
</feature>
<organism evidence="2 3">
    <name type="scientific">Orbilia ellipsospora</name>
    <dbReference type="NCBI Taxonomy" id="2528407"/>
    <lineage>
        <taxon>Eukaryota</taxon>
        <taxon>Fungi</taxon>
        <taxon>Dikarya</taxon>
        <taxon>Ascomycota</taxon>
        <taxon>Pezizomycotina</taxon>
        <taxon>Orbiliomycetes</taxon>
        <taxon>Orbiliales</taxon>
        <taxon>Orbiliaceae</taxon>
        <taxon>Orbilia</taxon>
    </lineage>
</organism>
<feature type="region of interest" description="Disordered" evidence="1">
    <location>
        <begin position="1"/>
        <end position="127"/>
    </location>
</feature>